<dbReference type="NCBIfam" id="TIGR03177">
    <property type="entry name" value="pilus_cpaB"/>
    <property type="match status" value="1"/>
</dbReference>
<dbReference type="InterPro" id="IPR013974">
    <property type="entry name" value="SAF"/>
</dbReference>
<reference evidence="3 4" key="1">
    <citation type="submission" date="2017-08" db="EMBL/GenBank/DDBJ databases">
        <title>Infants hospitalized years apart are colonized by the same room-sourced microbial strains.</title>
        <authorList>
            <person name="Brooks B."/>
            <person name="Olm M.R."/>
            <person name="Firek B.A."/>
            <person name="Baker R."/>
            <person name="Thomas B.C."/>
            <person name="Morowitz M.J."/>
            <person name="Banfield J.F."/>
        </authorList>
    </citation>
    <scope>NUCLEOTIDE SEQUENCE [LARGE SCALE GENOMIC DNA]</scope>
    <source>
        <strain evidence="3">S2_003_000_R2_14</strain>
    </source>
</reference>
<dbReference type="Pfam" id="PF16976">
    <property type="entry name" value="RcpC"/>
    <property type="match status" value="1"/>
</dbReference>
<dbReference type="AlphaFoldDB" id="A0A2W5SW01"/>
<evidence type="ECO:0000259" key="2">
    <source>
        <dbReference type="SMART" id="SM00858"/>
    </source>
</evidence>
<evidence type="ECO:0000313" key="3">
    <source>
        <dbReference type="EMBL" id="PZR06962.1"/>
    </source>
</evidence>
<proteinExistence type="predicted"/>
<gene>
    <name evidence="3" type="primary">cpaB</name>
    <name evidence="3" type="ORF">DI536_29270</name>
</gene>
<protein>
    <submittedName>
        <fullName evidence="3">Flp pilus assembly protein CpaB</fullName>
    </submittedName>
</protein>
<dbReference type="Pfam" id="PF08666">
    <property type="entry name" value="SAF"/>
    <property type="match status" value="1"/>
</dbReference>
<keyword evidence="1" id="KW-0472">Membrane</keyword>
<dbReference type="InterPro" id="IPR017592">
    <property type="entry name" value="Pilus_assmbl_Flp-typ_CpaB"/>
</dbReference>
<dbReference type="Proteomes" id="UP000249061">
    <property type="component" value="Unassembled WGS sequence"/>
</dbReference>
<feature type="transmembrane region" description="Helical" evidence="1">
    <location>
        <begin position="60"/>
        <end position="81"/>
    </location>
</feature>
<accession>A0A2W5SW01</accession>
<name>A0A2W5SW01_9BACT</name>
<dbReference type="InterPro" id="IPR031571">
    <property type="entry name" value="RcpC_dom"/>
</dbReference>
<dbReference type="Gene3D" id="3.90.1210.10">
    <property type="entry name" value="Antifreeze-like/N-acetylneuraminic acid synthase C-terminal domain"/>
    <property type="match status" value="1"/>
</dbReference>
<comment type="caution">
    <text evidence="3">The sequence shown here is derived from an EMBL/GenBank/DDBJ whole genome shotgun (WGS) entry which is preliminary data.</text>
</comment>
<dbReference type="SMART" id="SM00858">
    <property type="entry name" value="SAF"/>
    <property type="match status" value="1"/>
</dbReference>
<evidence type="ECO:0000256" key="1">
    <source>
        <dbReference type="SAM" id="Phobius"/>
    </source>
</evidence>
<keyword evidence="1" id="KW-0812">Transmembrane</keyword>
<dbReference type="EMBL" id="QFQP01000035">
    <property type="protein sequence ID" value="PZR06962.1"/>
    <property type="molecule type" value="Genomic_DNA"/>
</dbReference>
<organism evidence="3 4">
    <name type="scientific">Archangium gephyra</name>
    <dbReference type="NCBI Taxonomy" id="48"/>
    <lineage>
        <taxon>Bacteria</taxon>
        <taxon>Pseudomonadati</taxon>
        <taxon>Myxococcota</taxon>
        <taxon>Myxococcia</taxon>
        <taxon>Myxococcales</taxon>
        <taxon>Cystobacterineae</taxon>
        <taxon>Archangiaceae</taxon>
        <taxon>Archangium</taxon>
    </lineage>
</organism>
<feature type="domain" description="SAF" evidence="2">
    <location>
        <begin position="95"/>
        <end position="159"/>
    </location>
</feature>
<keyword evidence="1" id="KW-1133">Transmembrane helix</keyword>
<sequence>MKSDYLWDKSGADADVEALELSLSGLAYDGDAPVLPVQRQPLAPVKVPTRRGPIFRHAKLGPIALAAGLMLMGFAVAFSALQKEMADVRRGWNLVPVTVANVDISEGTVVTVDMISQRSIPEQFVTSSVVKPDSVNYVVGQRVQVAIAAGDPLQWSQFDSARTVEHLASRILKRARALAVQVTGTAGVGGWLRPNDHVDIIGSFKDPVTNEQVAVTLLQNVNVIATGKLTGTTNVNLLPESARTYDNVSLMLLPEEAELLVLAQETGNLTFSLRNEEDLDVLEERGRATINTLLSGERTKVLQQKRFNTIQVIRGSAPPAPGN</sequence>
<evidence type="ECO:0000313" key="4">
    <source>
        <dbReference type="Proteomes" id="UP000249061"/>
    </source>
</evidence>
<dbReference type="CDD" id="cd11614">
    <property type="entry name" value="SAF_CpaB_FlgA_like"/>
    <property type="match status" value="1"/>
</dbReference>